<comment type="similarity">
    <text evidence="1">Belongs to the FlgD family.</text>
</comment>
<protein>
    <submittedName>
        <fullName evidence="3">FlaA locus uncharacterized protein ylxG ORF 8</fullName>
    </submittedName>
</protein>
<evidence type="ECO:0000256" key="2">
    <source>
        <dbReference type="ARBA" id="ARBA00022795"/>
    </source>
</evidence>
<accession>A0ABM8UZZ7</accession>
<organism evidence="3 4">
    <name type="scientific">Thermobacillus xylanilyticus</name>
    <dbReference type="NCBI Taxonomy" id="76633"/>
    <lineage>
        <taxon>Bacteria</taxon>
        <taxon>Bacillati</taxon>
        <taxon>Bacillota</taxon>
        <taxon>Bacilli</taxon>
        <taxon>Bacillales</taxon>
        <taxon>Paenibacillaceae</taxon>
        <taxon>Thermobacillus</taxon>
    </lineage>
</organism>
<sequence>MANVVWPYYHASNVRAAAADKDKNVLGKDDFLHLLVTQLRNQNPLEPLSNTEYIAQMAQFTSVEQLMNLVGEMSALRNNLGIASSLIGKSVEWVEMDQQTGQPVTRQGIVDSIVVRDGEPLAKIGNQEISLSAITSMSLPGGGGTDG</sequence>
<gene>
    <name evidence="3" type="primary">txxe 462-flgD</name>
    <name evidence="3" type="ORF">TXXE_01870</name>
</gene>
<name>A0ABM8UZZ7_THEXY</name>
<dbReference type="EMBL" id="CAJRAY010000006">
    <property type="protein sequence ID" value="CAG5077864.1"/>
    <property type="molecule type" value="Genomic_DNA"/>
</dbReference>
<evidence type="ECO:0000256" key="1">
    <source>
        <dbReference type="ARBA" id="ARBA00010577"/>
    </source>
</evidence>
<comment type="caution">
    <text evidence="3">The sequence shown here is derived from an EMBL/GenBank/DDBJ whole genome shotgun (WGS) entry which is preliminary data.</text>
</comment>
<dbReference type="Pfam" id="PF03963">
    <property type="entry name" value="FlgD"/>
    <property type="match status" value="1"/>
</dbReference>
<dbReference type="Proteomes" id="UP000681526">
    <property type="component" value="Unassembled WGS sequence"/>
</dbReference>
<keyword evidence="4" id="KW-1185">Reference proteome</keyword>
<keyword evidence="2" id="KW-1005">Bacterial flagellum biogenesis</keyword>
<evidence type="ECO:0000313" key="4">
    <source>
        <dbReference type="Proteomes" id="UP000681526"/>
    </source>
</evidence>
<dbReference type="InterPro" id="IPR005648">
    <property type="entry name" value="FlgD"/>
</dbReference>
<reference evidence="3 4" key="1">
    <citation type="submission" date="2021-04" db="EMBL/GenBank/DDBJ databases">
        <authorList>
            <person name="Rakotoarivonina H."/>
        </authorList>
    </citation>
    <scope>NUCLEOTIDE SEQUENCE [LARGE SCALE GENOMIC DNA]</scope>
    <source>
        <strain evidence="3 4">XE</strain>
    </source>
</reference>
<proteinExistence type="inferred from homology"/>
<dbReference type="RefSeq" id="WP_213483244.1">
    <property type="nucleotide sequence ID" value="NZ_CAJRAY010000006.1"/>
</dbReference>
<evidence type="ECO:0000313" key="3">
    <source>
        <dbReference type="EMBL" id="CAG5077864.1"/>
    </source>
</evidence>